<dbReference type="AlphaFoldDB" id="A0A545T8S0"/>
<evidence type="ECO:0000313" key="2">
    <source>
        <dbReference type="Proteomes" id="UP000317839"/>
    </source>
</evidence>
<dbReference type="EMBL" id="VIKR01000003">
    <property type="protein sequence ID" value="TQV73617.1"/>
    <property type="molecule type" value="Genomic_DNA"/>
</dbReference>
<organism evidence="1 2">
    <name type="scientific">Aliikangiella marina</name>
    <dbReference type="NCBI Taxonomy" id="1712262"/>
    <lineage>
        <taxon>Bacteria</taxon>
        <taxon>Pseudomonadati</taxon>
        <taxon>Pseudomonadota</taxon>
        <taxon>Gammaproteobacteria</taxon>
        <taxon>Oceanospirillales</taxon>
        <taxon>Pleioneaceae</taxon>
        <taxon>Aliikangiella</taxon>
    </lineage>
</organism>
<dbReference type="RefSeq" id="WP_142942325.1">
    <property type="nucleotide sequence ID" value="NZ_VIKR01000003.1"/>
</dbReference>
<reference evidence="1 2" key="1">
    <citation type="submission" date="2019-06" db="EMBL/GenBank/DDBJ databases">
        <title>Draft genome of Aliikangiella marina GYP-15.</title>
        <authorList>
            <person name="Wang G."/>
        </authorList>
    </citation>
    <scope>NUCLEOTIDE SEQUENCE [LARGE SCALE GENOMIC DNA]</scope>
    <source>
        <strain evidence="1 2">GYP-15</strain>
    </source>
</reference>
<dbReference type="Proteomes" id="UP000317839">
    <property type="component" value="Unassembled WGS sequence"/>
</dbReference>
<gene>
    <name evidence="1" type="ORF">FLL45_12140</name>
</gene>
<sequence length="100" mass="11586">MLNISTDTHLIALAFSSLFLFSCTTNKPVVQATIDEKIIIVGGSRPIDKQYVTEEKKQCILHRVTWKKIELQNDHAWLRQSVPEIIDCEHYKEETHHNQA</sequence>
<evidence type="ECO:0000313" key="1">
    <source>
        <dbReference type="EMBL" id="TQV73617.1"/>
    </source>
</evidence>
<protein>
    <submittedName>
        <fullName evidence="1">Uncharacterized protein</fullName>
    </submittedName>
</protein>
<name>A0A545T8S0_9GAMM</name>
<comment type="caution">
    <text evidence="1">The sequence shown here is derived from an EMBL/GenBank/DDBJ whole genome shotgun (WGS) entry which is preliminary data.</text>
</comment>
<accession>A0A545T8S0</accession>
<proteinExistence type="predicted"/>
<keyword evidence="2" id="KW-1185">Reference proteome</keyword>